<sequence length="555" mass="59157">MPESDDALNLVAAPVDRDVFSDDVALVEAVERHEAKGHLADLRDLGRLVGAARSAQWAEAVDRHPPTLRAYDAFGRRIDEVDYHPSWHRLLQAAVRAGLTAGPWELDAPGRAHTARAAGVLVWSQLETGALSTLTTSYATVPALRSDDQLETIWLPRLASRSYEAGLRPPGDKLGSLAGVAATERQGGADLSTGTTTARLESSAGGPLAGGPNYRLTGQKWFVSSPMADVQVTLAEAPGGQTCFLVPRVLDDGTVNPLRVMRLKDMVGTRSNPPAEIELDGTWAVRLGEEGRGVRALTGMYSAARLDNVLRSAGQMRAALTRAVHHARHREVLGSALVEKPLMQNVLADLAMESEAATVLAMRLAAAVDAGETELLRSCVPVAKFWVCKRAPAVVAEAVECLGGNGYVEEHGLGRLYRDALAGSMWEGPGNVSALDVLKSMAVQPRSMEVLLAEIDRARGADERLDRAMDEVAGFLQAAAREARRDPAAVEAGARWMVQRLAVVLQASLLVRCSPPSVAATFLTTRVAAGVGAVFGTLPVGRTVTRTIVERALPE</sequence>
<feature type="domain" description="Adaptive response protein AidB N-terminal" evidence="9">
    <location>
        <begin position="9"/>
        <end position="164"/>
    </location>
</feature>
<keyword evidence="11" id="KW-1185">Reference proteome</keyword>
<evidence type="ECO:0000259" key="8">
    <source>
        <dbReference type="Pfam" id="PF02770"/>
    </source>
</evidence>
<dbReference type="Gene3D" id="2.40.110.20">
    <property type="match status" value="1"/>
</dbReference>
<dbReference type="Pfam" id="PF18158">
    <property type="entry name" value="AidB_N"/>
    <property type="match status" value="1"/>
</dbReference>
<dbReference type="InterPro" id="IPR009075">
    <property type="entry name" value="AcylCo_DH/oxidase_C"/>
</dbReference>
<reference evidence="10 11" key="1">
    <citation type="submission" date="2024-10" db="EMBL/GenBank/DDBJ databases">
        <title>The Natural Products Discovery Center: Release of the First 8490 Sequenced Strains for Exploring Actinobacteria Biosynthetic Diversity.</title>
        <authorList>
            <person name="Kalkreuter E."/>
            <person name="Kautsar S.A."/>
            <person name="Yang D."/>
            <person name="Bader C.D."/>
            <person name="Teijaro C.N."/>
            <person name="Fluegel L."/>
            <person name="Davis C.M."/>
            <person name="Simpson J.R."/>
            <person name="Lauterbach L."/>
            <person name="Steele A.D."/>
            <person name="Gui C."/>
            <person name="Meng S."/>
            <person name="Li G."/>
            <person name="Viehrig K."/>
            <person name="Ye F."/>
            <person name="Su P."/>
            <person name="Kiefer A.F."/>
            <person name="Nichols A."/>
            <person name="Cepeda A.J."/>
            <person name="Yan W."/>
            <person name="Fan B."/>
            <person name="Jiang Y."/>
            <person name="Adhikari A."/>
            <person name="Zheng C.-J."/>
            <person name="Schuster L."/>
            <person name="Cowan T.M."/>
            <person name="Smanski M.J."/>
            <person name="Chevrette M.G."/>
            <person name="De Carvalho L.P.S."/>
            <person name="Shen B."/>
        </authorList>
    </citation>
    <scope>NUCLEOTIDE SEQUENCE [LARGE SCALE GENOMIC DNA]</scope>
    <source>
        <strain evidence="10 11">NPDC049639</strain>
    </source>
</reference>
<keyword evidence="3 5" id="KW-0285">Flavoprotein</keyword>
<dbReference type="Proteomes" id="UP001612915">
    <property type="component" value="Unassembled WGS sequence"/>
</dbReference>
<dbReference type="SUPFAM" id="SSF47203">
    <property type="entry name" value="Acyl-CoA dehydrogenase C-terminal domain-like"/>
    <property type="match status" value="1"/>
</dbReference>
<keyword evidence="5" id="KW-0560">Oxidoreductase</keyword>
<evidence type="ECO:0000313" key="11">
    <source>
        <dbReference type="Proteomes" id="UP001612915"/>
    </source>
</evidence>
<evidence type="ECO:0000256" key="4">
    <source>
        <dbReference type="ARBA" id="ARBA00022827"/>
    </source>
</evidence>
<evidence type="ECO:0000256" key="5">
    <source>
        <dbReference type="RuleBase" id="RU362125"/>
    </source>
</evidence>
<comment type="similarity">
    <text evidence="2 5">Belongs to the acyl-CoA dehydrogenase family.</text>
</comment>
<dbReference type="SUPFAM" id="SSF56645">
    <property type="entry name" value="Acyl-CoA dehydrogenase NM domain-like"/>
    <property type="match status" value="1"/>
</dbReference>
<dbReference type="InterPro" id="IPR009100">
    <property type="entry name" value="AcylCoA_DH/oxidase_NM_dom_sf"/>
</dbReference>
<accession>A0ABW8ASW3</accession>
<evidence type="ECO:0000256" key="3">
    <source>
        <dbReference type="ARBA" id="ARBA00022630"/>
    </source>
</evidence>
<dbReference type="Pfam" id="PF02770">
    <property type="entry name" value="Acyl-CoA_dh_M"/>
    <property type="match status" value="1"/>
</dbReference>
<dbReference type="InterPro" id="IPR006089">
    <property type="entry name" value="Acyl-CoA_DH_CS"/>
</dbReference>
<evidence type="ECO:0000256" key="1">
    <source>
        <dbReference type="ARBA" id="ARBA00001974"/>
    </source>
</evidence>
<evidence type="ECO:0000259" key="9">
    <source>
        <dbReference type="Pfam" id="PF18158"/>
    </source>
</evidence>
<dbReference type="InterPro" id="IPR036250">
    <property type="entry name" value="AcylCo_DH-like_C"/>
</dbReference>
<comment type="caution">
    <text evidence="10">The sequence shown here is derived from an EMBL/GenBank/DDBJ whole genome shotgun (WGS) entry which is preliminary data.</text>
</comment>
<organism evidence="10 11">
    <name type="scientific">Spongisporangium articulatum</name>
    <dbReference type="NCBI Taxonomy" id="3362603"/>
    <lineage>
        <taxon>Bacteria</taxon>
        <taxon>Bacillati</taxon>
        <taxon>Actinomycetota</taxon>
        <taxon>Actinomycetes</taxon>
        <taxon>Kineosporiales</taxon>
        <taxon>Kineosporiaceae</taxon>
        <taxon>Spongisporangium</taxon>
    </lineage>
</organism>
<dbReference type="PROSITE" id="PS00073">
    <property type="entry name" value="ACYL_COA_DH_2"/>
    <property type="match status" value="1"/>
</dbReference>
<feature type="region of interest" description="Disordered" evidence="6">
    <location>
        <begin position="185"/>
        <end position="206"/>
    </location>
</feature>
<dbReference type="Pfam" id="PF00441">
    <property type="entry name" value="Acyl-CoA_dh_1"/>
    <property type="match status" value="1"/>
</dbReference>
<evidence type="ECO:0000256" key="6">
    <source>
        <dbReference type="SAM" id="MobiDB-lite"/>
    </source>
</evidence>
<evidence type="ECO:0000256" key="2">
    <source>
        <dbReference type="ARBA" id="ARBA00009347"/>
    </source>
</evidence>
<dbReference type="Gene3D" id="6.10.250.600">
    <property type="match status" value="1"/>
</dbReference>
<dbReference type="PANTHER" id="PTHR42707">
    <property type="entry name" value="ACYL-COA DEHYDROGENASE"/>
    <property type="match status" value="1"/>
</dbReference>
<dbReference type="RefSeq" id="WP_398283664.1">
    <property type="nucleotide sequence ID" value="NZ_JBITLV010000007.1"/>
</dbReference>
<protein>
    <submittedName>
        <fullName evidence="10">Acyl-CoA dehydrogenase family protein</fullName>
    </submittedName>
</protein>
<proteinExistence type="inferred from homology"/>
<dbReference type="Gene3D" id="1.20.140.10">
    <property type="entry name" value="Butyryl-CoA Dehydrogenase, subunit A, domain 3"/>
    <property type="match status" value="1"/>
</dbReference>
<feature type="domain" description="Acyl-CoA oxidase/dehydrogenase middle" evidence="8">
    <location>
        <begin position="180"/>
        <end position="280"/>
    </location>
</feature>
<name>A0ABW8ASW3_9ACTN</name>
<dbReference type="InterPro" id="IPR006091">
    <property type="entry name" value="Acyl-CoA_Oxase/DH_mid-dom"/>
</dbReference>
<evidence type="ECO:0000259" key="7">
    <source>
        <dbReference type="Pfam" id="PF00441"/>
    </source>
</evidence>
<dbReference type="PANTHER" id="PTHR42707:SF3">
    <property type="entry name" value="ACYL-COA DEHYDROGENASE AIDB-RELATED"/>
    <property type="match status" value="1"/>
</dbReference>
<gene>
    <name evidence="10" type="ORF">ACIB24_19155</name>
</gene>
<comment type="cofactor">
    <cofactor evidence="1 5">
        <name>FAD</name>
        <dbReference type="ChEBI" id="CHEBI:57692"/>
    </cofactor>
</comment>
<keyword evidence="4 5" id="KW-0274">FAD</keyword>
<dbReference type="EMBL" id="JBITLV010000007">
    <property type="protein sequence ID" value="MFI7589188.1"/>
    <property type="molecule type" value="Genomic_DNA"/>
</dbReference>
<feature type="domain" description="Acyl-CoA dehydrogenase/oxidase C-terminal" evidence="7">
    <location>
        <begin position="291"/>
        <end position="441"/>
    </location>
</feature>
<dbReference type="InterPro" id="IPR041504">
    <property type="entry name" value="AidB_N"/>
</dbReference>
<dbReference type="InterPro" id="IPR052904">
    <property type="entry name" value="Acyl-CoA_dehydrogenase-like"/>
</dbReference>
<evidence type="ECO:0000313" key="10">
    <source>
        <dbReference type="EMBL" id="MFI7589188.1"/>
    </source>
</evidence>